<dbReference type="CDD" id="cd16015">
    <property type="entry name" value="LTA_synthase"/>
    <property type="match status" value="1"/>
</dbReference>
<organism evidence="8 9">
    <name type="scientific">Sutterella wadsworthensis 2_1_59BFAA</name>
    <dbReference type="NCBI Taxonomy" id="742823"/>
    <lineage>
        <taxon>Bacteria</taxon>
        <taxon>Pseudomonadati</taxon>
        <taxon>Pseudomonadota</taxon>
        <taxon>Betaproteobacteria</taxon>
        <taxon>Burkholderiales</taxon>
        <taxon>Sutterellaceae</taxon>
        <taxon>Sutterella</taxon>
    </lineage>
</organism>
<keyword evidence="4 6" id="KW-1133">Transmembrane helix</keyword>
<dbReference type="InterPro" id="IPR017850">
    <property type="entry name" value="Alkaline_phosphatase_core_sf"/>
</dbReference>
<dbReference type="HOGENOM" id="CLU_014653_0_0_4"/>
<evidence type="ECO:0000256" key="1">
    <source>
        <dbReference type="ARBA" id="ARBA00004651"/>
    </source>
</evidence>
<dbReference type="RefSeq" id="WP_005435684.1">
    <property type="nucleotide sequence ID" value="NZ_JH815517.1"/>
</dbReference>
<feature type="transmembrane region" description="Helical" evidence="6">
    <location>
        <begin position="173"/>
        <end position="193"/>
    </location>
</feature>
<dbReference type="PATRIC" id="fig|742823.3.peg.1501"/>
<dbReference type="Gene3D" id="3.40.720.10">
    <property type="entry name" value="Alkaline Phosphatase, subunit A"/>
    <property type="match status" value="1"/>
</dbReference>
<evidence type="ECO:0000256" key="3">
    <source>
        <dbReference type="ARBA" id="ARBA00022692"/>
    </source>
</evidence>
<comment type="subcellular location">
    <subcellularLocation>
        <location evidence="1">Cell membrane</location>
        <topology evidence="1">Multi-pass membrane protein</topology>
    </subcellularLocation>
</comment>
<dbReference type="Proteomes" id="UP000005835">
    <property type="component" value="Unassembled WGS sequence"/>
</dbReference>
<comment type="caution">
    <text evidence="8">The sequence shown here is derived from an EMBL/GenBank/DDBJ whole genome shotgun (WGS) entry which is preliminary data.</text>
</comment>
<feature type="transmembrane region" description="Helical" evidence="6">
    <location>
        <begin position="61"/>
        <end position="81"/>
    </location>
</feature>
<dbReference type="AlphaFoldDB" id="K1JGX8"/>
<evidence type="ECO:0000259" key="7">
    <source>
        <dbReference type="Pfam" id="PF00884"/>
    </source>
</evidence>
<feature type="transmembrane region" description="Helical" evidence="6">
    <location>
        <begin position="88"/>
        <end position="111"/>
    </location>
</feature>
<evidence type="ECO:0000313" key="9">
    <source>
        <dbReference type="Proteomes" id="UP000005835"/>
    </source>
</evidence>
<keyword evidence="2" id="KW-1003">Cell membrane</keyword>
<keyword evidence="5 6" id="KW-0472">Membrane</keyword>
<keyword evidence="9" id="KW-1185">Reference proteome</keyword>
<proteinExistence type="predicted"/>
<evidence type="ECO:0000256" key="4">
    <source>
        <dbReference type="ARBA" id="ARBA00022989"/>
    </source>
</evidence>
<dbReference type="GO" id="GO:0005886">
    <property type="term" value="C:plasma membrane"/>
    <property type="evidence" value="ECO:0007669"/>
    <property type="project" value="UniProtKB-SubCell"/>
</dbReference>
<dbReference type="EMBL" id="ADMG01000035">
    <property type="protein sequence ID" value="EKB30820.1"/>
    <property type="molecule type" value="Genomic_DNA"/>
</dbReference>
<evidence type="ECO:0000256" key="5">
    <source>
        <dbReference type="ARBA" id="ARBA00023136"/>
    </source>
</evidence>
<dbReference type="InterPro" id="IPR000917">
    <property type="entry name" value="Sulfatase_N"/>
</dbReference>
<dbReference type="Pfam" id="PF00884">
    <property type="entry name" value="Sulfatase"/>
    <property type="match status" value="1"/>
</dbReference>
<dbReference type="PANTHER" id="PTHR47371:SF3">
    <property type="entry name" value="PHOSPHOGLYCEROL TRANSFERASE I"/>
    <property type="match status" value="1"/>
</dbReference>
<feature type="domain" description="Sulfatase N-terminal" evidence="7">
    <location>
        <begin position="274"/>
        <end position="563"/>
    </location>
</feature>
<keyword evidence="3 6" id="KW-0812">Transmembrane</keyword>
<reference evidence="8 9" key="1">
    <citation type="submission" date="2012-05" db="EMBL/GenBank/DDBJ databases">
        <title>The Genome Sequence of Sutterella wadsworthensis 2_1_59BFAA.</title>
        <authorList>
            <consortium name="The Broad Institute Genome Sequencing Platform"/>
            <person name="Earl A."/>
            <person name="Ward D."/>
            <person name="Feldgarden M."/>
            <person name="Gevers D."/>
            <person name="Daigneault M."/>
            <person name="Strauss J."/>
            <person name="Allen-Vercoe E."/>
            <person name="Walker B."/>
            <person name="Young S.K."/>
            <person name="Zeng Q."/>
            <person name="Gargeya S."/>
            <person name="Fitzgerald M."/>
            <person name="Haas B."/>
            <person name="Abouelleil A."/>
            <person name="Alvarado L."/>
            <person name="Arachchi H.M."/>
            <person name="Berlin A.M."/>
            <person name="Chapman S.B."/>
            <person name="Goldberg J."/>
            <person name="Griggs A."/>
            <person name="Gujja S."/>
            <person name="Hansen M."/>
            <person name="Howarth C."/>
            <person name="Imamovic A."/>
            <person name="Larimer J."/>
            <person name="McCowen C."/>
            <person name="Montmayeur A."/>
            <person name="Murphy C."/>
            <person name="Neiman D."/>
            <person name="Pearson M."/>
            <person name="Priest M."/>
            <person name="Roberts A."/>
            <person name="Saif S."/>
            <person name="Shea T."/>
            <person name="Sisk P."/>
            <person name="Sykes S."/>
            <person name="Wortman J."/>
            <person name="Nusbaum C."/>
            <person name="Birren B."/>
        </authorList>
    </citation>
    <scope>NUCLEOTIDE SEQUENCE [LARGE SCALE GENOMIC DNA]</scope>
    <source>
        <strain evidence="8 9">2_1_59BFAA</strain>
    </source>
</reference>
<protein>
    <recommendedName>
        <fullName evidence="7">Sulfatase N-terminal domain-containing protein</fullName>
    </recommendedName>
</protein>
<dbReference type="PANTHER" id="PTHR47371">
    <property type="entry name" value="LIPOTEICHOIC ACID SYNTHASE"/>
    <property type="match status" value="1"/>
</dbReference>
<sequence>MTESFNWLGRCARAAAFGIAALLLLTIARIVFFFAYKNDDLGFLSDFAPAMVMGLRVDAKWLAILLLPAWICVLLSYWKAFFWKLARILAFVGMFVTALLTVINFGFYGFYATPISPIIFGFLQDDTKAIVITIMKDWPVFTYLLCLAGFTALPFACTMLLGRSRERRVGRAAYGVLSILSIVVMALVIRGSLGTFPLRIQSYSVTKNAFINATVPNGMAAFHEARKGMQVLELKGGAIAALQQMGFGKASDAEALIAEVRPVLPQSKPLKSQPHVVLAVMESMGRDVFESHKPGVNDTLGALAGELDSALVFKQSLCVGQATFPTLEGLLFDSPLNPITQSRYGRHVFDFSRMLEYKKAGYRTIFLTAGPEAWRQIETNFPQQGFDEIVGAGKLSSRYPGVENGTWGVGDAWMFKRAEEILKEADQKGEKLFIVMLSTANHPPHRVPDGVKVNPVSYKELPPFITDNRYDILTGSLETYQYAANALGGFVHDMRRGALKRELLIVATGDHNLRMSYAGGYAHHLHGVPILIWAPESLEADAGKVDVTRWAGHRDIFPTIAGVVLGRTPEIHEGRNLFANESMDLIVSYTGIAAGSWGAAEIRDNGSVTCYRWENDRMVPEDACTGLSKKMADAARAQRALADYKVRKGLLNEK</sequence>
<evidence type="ECO:0000256" key="6">
    <source>
        <dbReference type="SAM" id="Phobius"/>
    </source>
</evidence>
<gene>
    <name evidence="8" type="ORF">HMPREF9465_01510</name>
</gene>
<feature type="transmembrane region" description="Helical" evidence="6">
    <location>
        <begin position="12"/>
        <end position="36"/>
    </location>
</feature>
<dbReference type="STRING" id="742823.HMPREF9465_01510"/>
<evidence type="ECO:0000256" key="2">
    <source>
        <dbReference type="ARBA" id="ARBA00022475"/>
    </source>
</evidence>
<accession>K1JGX8</accession>
<name>K1JGX8_9BURK</name>
<dbReference type="eggNOG" id="COG1368">
    <property type="taxonomic scope" value="Bacteria"/>
</dbReference>
<evidence type="ECO:0000313" key="8">
    <source>
        <dbReference type="EMBL" id="EKB30820.1"/>
    </source>
</evidence>
<feature type="transmembrane region" description="Helical" evidence="6">
    <location>
        <begin position="140"/>
        <end position="161"/>
    </location>
</feature>
<dbReference type="InterPro" id="IPR050448">
    <property type="entry name" value="OpgB/LTA_synthase_biosynth"/>
</dbReference>
<dbReference type="SUPFAM" id="SSF53649">
    <property type="entry name" value="Alkaline phosphatase-like"/>
    <property type="match status" value="1"/>
</dbReference>